<dbReference type="Pfam" id="PF00067">
    <property type="entry name" value="p450"/>
    <property type="match status" value="1"/>
</dbReference>
<comment type="cofactor">
    <cofactor evidence="1 9">
        <name>heme</name>
        <dbReference type="ChEBI" id="CHEBI:30413"/>
    </cofactor>
</comment>
<dbReference type="InterPro" id="IPR002402">
    <property type="entry name" value="Cyt_P450_E_grp-II"/>
</dbReference>
<evidence type="ECO:0000256" key="6">
    <source>
        <dbReference type="ARBA" id="ARBA00023004"/>
    </source>
</evidence>
<sequence length="553" mass="62336">MDHSTGTILGYSTKSTVIIVLVSYTVYIIVNNLIQSHLRRVKAKKLNCKNPPAQKNDLPLGIDQVTRTLNSLAAQTFPTDNQKEYKKLNALTYSNSILGNNGFATIDEKNIQAMLGTQFPDFEFGAQRIDNVMPFLGSGIFSQEGKDWERSRALMRPQFARDNLSDLEMEERHFQVLLEALPGIGKDGWTGEIDVQPLLFRFTLDTATEFFLGQSVESQLVGIKTALGIMGEEKDADAFAREFDLGSASLAKRARFASYAVTQAIYLSSSKLLYDITADYLKFQWLVWPSGFKKAIKTCHQVIDRIVAGNLEKMKAAGGVGDSGRYVFFEALTESTRDPVELRAQVMHILLAGRDTTASLLGFTILILARDATRYRELREIVLEEFGSFSKPKNITFTHMKTCRYLQWVLNETLRLYPLVPWNFRVAKKDTTLPRGGGKDGNSKIFVKKDTVVEYSIFALHRRKDIWGEDADEFKPERWEGRKGGWEYLPFNGGPRVCIGQQYALTEAGFFIIRLLQKFDQMESVDKTDVKLNLAVTMSSGNGVKVKLHEAGM</sequence>
<keyword evidence="7" id="KW-0843">Virulence</keyword>
<dbReference type="PRINTS" id="PR00385">
    <property type="entry name" value="P450"/>
</dbReference>
<evidence type="ECO:0000256" key="2">
    <source>
        <dbReference type="ARBA" id="ARBA00010617"/>
    </source>
</evidence>
<keyword evidence="13" id="KW-1185">Reference proteome</keyword>
<dbReference type="STRING" id="38488.A0A4Y8D8S0"/>
<feature type="binding site" description="axial binding residue" evidence="9">
    <location>
        <position position="498"/>
    </location>
    <ligand>
        <name>heme</name>
        <dbReference type="ChEBI" id="CHEBI:30413"/>
    </ligand>
    <ligandPart>
        <name>Fe</name>
        <dbReference type="ChEBI" id="CHEBI:18248"/>
    </ligandPart>
</feature>
<dbReference type="CDD" id="cd11063">
    <property type="entry name" value="CYP52"/>
    <property type="match status" value="1"/>
</dbReference>
<dbReference type="PRINTS" id="PR00464">
    <property type="entry name" value="EP450II"/>
</dbReference>
<dbReference type="AlphaFoldDB" id="A0A4Y8D8S0"/>
<keyword evidence="11" id="KW-0812">Transmembrane</keyword>
<name>A0A4Y8D8S0_9HELO</name>
<evidence type="ECO:0000256" key="8">
    <source>
        <dbReference type="ARBA" id="ARBA00023033"/>
    </source>
</evidence>
<dbReference type="GO" id="GO:0016712">
    <property type="term" value="F:oxidoreductase activity, acting on paired donors, with incorporation or reduction of molecular oxygen, reduced flavin or flavoprotein as one donor, and incorporation of one atom of oxygen"/>
    <property type="evidence" value="ECO:0007669"/>
    <property type="project" value="InterPro"/>
</dbReference>
<dbReference type="InterPro" id="IPR047146">
    <property type="entry name" value="Cyt_P450_E_CYP52_fungi"/>
</dbReference>
<dbReference type="PANTHER" id="PTHR24287">
    <property type="entry name" value="P450, PUTATIVE (EUROFUNG)-RELATED"/>
    <property type="match status" value="1"/>
</dbReference>
<dbReference type="InterPro" id="IPR017972">
    <property type="entry name" value="Cyt_P450_CS"/>
</dbReference>
<dbReference type="PROSITE" id="PS00086">
    <property type="entry name" value="CYTOCHROME_P450"/>
    <property type="match status" value="1"/>
</dbReference>
<evidence type="ECO:0000256" key="7">
    <source>
        <dbReference type="ARBA" id="ARBA00023026"/>
    </source>
</evidence>
<dbReference type="Gene3D" id="1.10.630.10">
    <property type="entry name" value="Cytochrome P450"/>
    <property type="match status" value="1"/>
</dbReference>
<evidence type="ECO:0000256" key="5">
    <source>
        <dbReference type="ARBA" id="ARBA00023002"/>
    </source>
</evidence>
<dbReference type="GO" id="GO:0020037">
    <property type="term" value="F:heme binding"/>
    <property type="evidence" value="ECO:0007669"/>
    <property type="project" value="InterPro"/>
</dbReference>
<keyword evidence="11" id="KW-0472">Membrane</keyword>
<organism evidence="12 13">
    <name type="scientific">Botryotinia calthae</name>
    <dbReference type="NCBI Taxonomy" id="38488"/>
    <lineage>
        <taxon>Eukaryota</taxon>
        <taxon>Fungi</taxon>
        <taxon>Dikarya</taxon>
        <taxon>Ascomycota</taxon>
        <taxon>Pezizomycotina</taxon>
        <taxon>Leotiomycetes</taxon>
        <taxon>Helotiales</taxon>
        <taxon>Sclerotiniaceae</taxon>
        <taxon>Botryotinia</taxon>
    </lineage>
</organism>
<keyword evidence="6 9" id="KW-0408">Iron</keyword>
<evidence type="ECO:0000256" key="4">
    <source>
        <dbReference type="ARBA" id="ARBA00022723"/>
    </source>
</evidence>
<gene>
    <name evidence="12" type="ORF">BOTCAL_0098g00200</name>
</gene>
<keyword evidence="3 9" id="KW-0349">Heme</keyword>
<keyword evidence="8 10" id="KW-0503">Monooxygenase</keyword>
<keyword evidence="11" id="KW-1133">Transmembrane helix</keyword>
<dbReference type="GO" id="GO:0005506">
    <property type="term" value="F:iron ion binding"/>
    <property type="evidence" value="ECO:0007669"/>
    <property type="project" value="InterPro"/>
</dbReference>
<accession>A0A4Y8D8S0</accession>
<keyword evidence="4 9" id="KW-0479">Metal-binding</keyword>
<evidence type="ECO:0000256" key="9">
    <source>
        <dbReference type="PIRSR" id="PIRSR602402-1"/>
    </source>
</evidence>
<evidence type="ECO:0000313" key="13">
    <source>
        <dbReference type="Proteomes" id="UP000297299"/>
    </source>
</evidence>
<evidence type="ECO:0000256" key="1">
    <source>
        <dbReference type="ARBA" id="ARBA00001971"/>
    </source>
</evidence>
<reference evidence="12 13" key="1">
    <citation type="submission" date="2017-11" db="EMBL/GenBank/DDBJ databases">
        <title>Comparative genomics of Botrytis spp.</title>
        <authorList>
            <person name="Valero-Jimenez C.A."/>
            <person name="Tapia P."/>
            <person name="Veloso J."/>
            <person name="Silva-Moreno E."/>
            <person name="Staats M."/>
            <person name="Valdes J.H."/>
            <person name="Van Kan J.A.L."/>
        </authorList>
    </citation>
    <scope>NUCLEOTIDE SEQUENCE [LARGE SCALE GENOMIC DNA]</scope>
    <source>
        <strain evidence="12 13">MUCL2830</strain>
    </source>
</reference>
<dbReference type="EMBL" id="PHWZ01000098">
    <property type="protein sequence ID" value="TEY71231.1"/>
    <property type="molecule type" value="Genomic_DNA"/>
</dbReference>
<evidence type="ECO:0000256" key="11">
    <source>
        <dbReference type="SAM" id="Phobius"/>
    </source>
</evidence>
<keyword evidence="5 10" id="KW-0560">Oxidoreductase</keyword>
<dbReference type="Proteomes" id="UP000297299">
    <property type="component" value="Unassembled WGS sequence"/>
</dbReference>
<comment type="caution">
    <text evidence="12">The sequence shown here is derived from an EMBL/GenBank/DDBJ whole genome shotgun (WGS) entry which is preliminary data.</text>
</comment>
<dbReference type="InterPro" id="IPR036396">
    <property type="entry name" value="Cyt_P450_sf"/>
</dbReference>
<dbReference type="PANTHER" id="PTHR24287:SF1">
    <property type="entry name" value="P450, PUTATIVE (EUROFUNG)-RELATED"/>
    <property type="match status" value="1"/>
</dbReference>
<proteinExistence type="inferred from homology"/>
<dbReference type="PRINTS" id="PR01239">
    <property type="entry name" value="EP450IICYP52"/>
</dbReference>
<dbReference type="SUPFAM" id="SSF48264">
    <property type="entry name" value="Cytochrome P450"/>
    <property type="match status" value="1"/>
</dbReference>
<comment type="similarity">
    <text evidence="2 10">Belongs to the cytochrome P450 family.</text>
</comment>
<evidence type="ECO:0000256" key="10">
    <source>
        <dbReference type="RuleBase" id="RU000461"/>
    </source>
</evidence>
<dbReference type="InterPro" id="IPR001128">
    <property type="entry name" value="Cyt_P450"/>
</dbReference>
<evidence type="ECO:0000313" key="12">
    <source>
        <dbReference type="EMBL" id="TEY71231.1"/>
    </source>
</evidence>
<evidence type="ECO:0000256" key="3">
    <source>
        <dbReference type="ARBA" id="ARBA00022617"/>
    </source>
</evidence>
<dbReference type="InterPro" id="IPR002974">
    <property type="entry name" value="Cyt_P450_E_CYP52_ascomycetes"/>
</dbReference>
<protein>
    <submittedName>
        <fullName evidence="12">Uncharacterized protein</fullName>
    </submittedName>
</protein>
<feature type="transmembrane region" description="Helical" evidence="11">
    <location>
        <begin position="15"/>
        <end position="34"/>
    </location>
</feature>
<dbReference type="OrthoDB" id="1470350at2759"/>